<dbReference type="PANTHER" id="PTHR34068:SF1">
    <property type="entry name" value="UPF0145 PROTEIN YBJQ"/>
    <property type="match status" value="1"/>
</dbReference>
<comment type="similarity">
    <text evidence="1 2">Belongs to the UPF0145 family.</text>
</comment>
<dbReference type="PANTHER" id="PTHR34068">
    <property type="entry name" value="UPF0145 PROTEIN YBJQ"/>
    <property type="match status" value="1"/>
</dbReference>
<accession>A0A239FXC6</accession>
<dbReference type="OrthoDB" id="9796448at2"/>
<evidence type="ECO:0000313" key="3">
    <source>
        <dbReference type="EMBL" id="SNS61430.1"/>
    </source>
</evidence>
<dbReference type="Gene3D" id="3.30.110.70">
    <property type="entry name" value="Hypothetical protein apc22750. Chain B"/>
    <property type="match status" value="1"/>
</dbReference>
<name>A0A239FXC6_9SPHN</name>
<evidence type="ECO:0000256" key="1">
    <source>
        <dbReference type="ARBA" id="ARBA00010751"/>
    </source>
</evidence>
<sequence>MIITTTTAIEGRPVRDYLGVVTGEVIVGANLFKDLFASVRDIVGGRSGAYEGALRDARTQAFEELTSEARDLGADAVIGIDIDYEVLGQNGSMLMVSVSGTAVKL</sequence>
<evidence type="ECO:0000313" key="4">
    <source>
        <dbReference type="Proteomes" id="UP000198281"/>
    </source>
</evidence>
<dbReference type="AlphaFoldDB" id="A0A239FXC6"/>
<keyword evidence="4" id="KW-1185">Reference proteome</keyword>
<gene>
    <name evidence="3" type="ORF">SAMN06295912_11080</name>
</gene>
<evidence type="ECO:0000256" key="2">
    <source>
        <dbReference type="HAMAP-Rule" id="MF_00338"/>
    </source>
</evidence>
<dbReference type="RefSeq" id="WP_089219679.1">
    <property type="nucleotide sequence ID" value="NZ_FZOS01000010.1"/>
</dbReference>
<dbReference type="SUPFAM" id="SSF117782">
    <property type="entry name" value="YbjQ-like"/>
    <property type="match status" value="1"/>
</dbReference>
<dbReference type="Pfam" id="PF01906">
    <property type="entry name" value="YbjQ_1"/>
    <property type="match status" value="1"/>
</dbReference>
<dbReference type="HAMAP" id="MF_00338">
    <property type="entry name" value="UPF0145"/>
    <property type="match status" value="1"/>
</dbReference>
<dbReference type="Proteomes" id="UP000198281">
    <property type="component" value="Unassembled WGS sequence"/>
</dbReference>
<dbReference type="InterPro" id="IPR002765">
    <property type="entry name" value="UPF0145_YbjQ-like"/>
</dbReference>
<dbReference type="InterPro" id="IPR035439">
    <property type="entry name" value="UPF0145_dom_sf"/>
</dbReference>
<reference evidence="4" key="1">
    <citation type="submission" date="2017-06" db="EMBL/GenBank/DDBJ databases">
        <authorList>
            <person name="Varghese N."/>
            <person name="Submissions S."/>
        </authorList>
    </citation>
    <scope>NUCLEOTIDE SEQUENCE [LARGE SCALE GENOMIC DNA]</scope>
    <source>
        <strain evidence="4">LNB2</strain>
    </source>
</reference>
<proteinExistence type="inferred from homology"/>
<protein>
    <recommendedName>
        <fullName evidence="2">UPF0145 protein SAMN06295912_11080</fullName>
    </recommendedName>
</protein>
<dbReference type="NCBIfam" id="NF002776">
    <property type="entry name" value="PRK02877.1"/>
    <property type="match status" value="1"/>
</dbReference>
<organism evidence="3 4">
    <name type="scientific">Edaphosphingomonas laterariae</name>
    <dbReference type="NCBI Taxonomy" id="861865"/>
    <lineage>
        <taxon>Bacteria</taxon>
        <taxon>Pseudomonadati</taxon>
        <taxon>Pseudomonadota</taxon>
        <taxon>Alphaproteobacteria</taxon>
        <taxon>Sphingomonadales</taxon>
        <taxon>Rhizorhabdaceae</taxon>
        <taxon>Edaphosphingomonas</taxon>
    </lineage>
</organism>
<dbReference type="EMBL" id="FZOS01000010">
    <property type="protein sequence ID" value="SNS61430.1"/>
    <property type="molecule type" value="Genomic_DNA"/>
</dbReference>